<dbReference type="PANTHER" id="PTHR30055:SF234">
    <property type="entry name" value="HTH-TYPE TRANSCRIPTIONAL REGULATOR BETI"/>
    <property type="match status" value="1"/>
</dbReference>
<reference evidence="6 7" key="1">
    <citation type="submission" date="2020-04" db="EMBL/GenBank/DDBJ databases">
        <title>Thalassotalea sp. M1531, isolated from the surface of marine red alga.</title>
        <authorList>
            <person name="Pang L."/>
            <person name="Lu D.-C."/>
        </authorList>
    </citation>
    <scope>NUCLEOTIDE SEQUENCE [LARGE SCALE GENOMIC DNA]</scope>
    <source>
        <strain evidence="6 7">M1531</strain>
    </source>
</reference>
<gene>
    <name evidence="6" type="ORF">HII17_03430</name>
</gene>
<protein>
    <submittedName>
        <fullName evidence="6">TetR/AcrR family transcriptional regulator</fullName>
    </submittedName>
</protein>
<keyword evidence="3" id="KW-0804">Transcription</keyword>
<keyword evidence="2 4" id="KW-0238">DNA-binding</keyword>
<feature type="DNA-binding region" description="H-T-H motif" evidence="4">
    <location>
        <begin position="35"/>
        <end position="54"/>
    </location>
</feature>
<evidence type="ECO:0000259" key="5">
    <source>
        <dbReference type="PROSITE" id="PS50977"/>
    </source>
</evidence>
<dbReference type="EMBL" id="JABBXH010000001">
    <property type="protein sequence ID" value="NMP30604.1"/>
    <property type="molecule type" value="Genomic_DNA"/>
</dbReference>
<dbReference type="PROSITE" id="PS50977">
    <property type="entry name" value="HTH_TETR_2"/>
    <property type="match status" value="1"/>
</dbReference>
<dbReference type="Proteomes" id="UP000568664">
    <property type="component" value="Unassembled WGS sequence"/>
</dbReference>
<sequence>MAPKVLDEYSLKAREQDIIDATIALIDKDGVENITMDKVVAAVSYSKGTVYKHFLGKEDLFLAIGNQAITIMHDLFSRAAQYEGCPRERMLLLNISYLIYAILHPALFKSVQCAKSPTVFGKSSEKRIQEQEQLEAKMMGTTFSIIEDALKKGQLIIPAHMEIQQVCFATWSQGFGTISLLSSEVEQCSGSSGLVVERELINQSNLLFDGLAWLPLSKDKDYRQSIELALRNVFPSELALLKAMGREFNFG</sequence>
<dbReference type="Gene3D" id="1.10.357.10">
    <property type="entry name" value="Tetracycline Repressor, domain 2"/>
    <property type="match status" value="1"/>
</dbReference>
<dbReference type="PRINTS" id="PR00455">
    <property type="entry name" value="HTHTETR"/>
</dbReference>
<dbReference type="InterPro" id="IPR050109">
    <property type="entry name" value="HTH-type_TetR-like_transc_reg"/>
</dbReference>
<evidence type="ECO:0000256" key="1">
    <source>
        <dbReference type="ARBA" id="ARBA00023015"/>
    </source>
</evidence>
<accession>A0A7Y0Q524</accession>
<keyword evidence="1" id="KW-0805">Transcription regulation</keyword>
<dbReference type="PANTHER" id="PTHR30055">
    <property type="entry name" value="HTH-TYPE TRANSCRIPTIONAL REGULATOR RUTR"/>
    <property type="match status" value="1"/>
</dbReference>
<evidence type="ECO:0000313" key="6">
    <source>
        <dbReference type="EMBL" id="NMP30604.1"/>
    </source>
</evidence>
<dbReference type="SUPFAM" id="SSF46689">
    <property type="entry name" value="Homeodomain-like"/>
    <property type="match status" value="1"/>
</dbReference>
<evidence type="ECO:0000256" key="4">
    <source>
        <dbReference type="PROSITE-ProRule" id="PRU00335"/>
    </source>
</evidence>
<comment type="caution">
    <text evidence="6">The sequence shown here is derived from an EMBL/GenBank/DDBJ whole genome shotgun (WGS) entry which is preliminary data.</text>
</comment>
<dbReference type="RefSeq" id="WP_169073894.1">
    <property type="nucleotide sequence ID" value="NZ_JABBXH010000001.1"/>
</dbReference>
<organism evidence="6 7">
    <name type="scientific">Thalassotalea algicola</name>
    <dbReference type="NCBI Taxonomy" id="2716224"/>
    <lineage>
        <taxon>Bacteria</taxon>
        <taxon>Pseudomonadati</taxon>
        <taxon>Pseudomonadota</taxon>
        <taxon>Gammaproteobacteria</taxon>
        <taxon>Alteromonadales</taxon>
        <taxon>Colwelliaceae</taxon>
        <taxon>Thalassotalea</taxon>
    </lineage>
</organism>
<evidence type="ECO:0000256" key="3">
    <source>
        <dbReference type="ARBA" id="ARBA00023163"/>
    </source>
</evidence>
<dbReference type="Pfam" id="PF00440">
    <property type="entry name" value="TetR_N"/>
    <property type="match status" value="1"/>
</dbReference>
<dbReference type="InterPro" id="IPR001647">
    <property type="entry name" value="HTH_TetR"/>
</dbReference>
<dbReference type="GO" id="GO:0000976">
    <property type="term" value="F:transcription cis-regulatory region binding"/>
    <property type="evidence" value="ECO:0007669"/>
    <property type="project" value="TreeGrafter"/>
</dbReference>
<name>A0A7Y0Q524_9GAMM</name>
<keyword evidence="7" id="KW-1185">Reference proteome</keyword>
<dbReference type="InterPro" id="IPR009057">
    <property type="entry name" value="Homeodomain-like_sf"/>
</dbReference>
<dbReference type="GO" id="GO:0003700">
    <property type="term" value="F:DNA-binding transcription factor activity"/>
    <property type="evidence" value="ECO:0007669"/>
    <property type="project" value="TreeGrafter"/>
</dbReference>
<feature type="domain" description="HTH tetR-type" evidence="5">
    <location>
        <begin position="12"/>
        <end position="72"/>
    </location>
</feature>
<evidence type="ECO:0000313" key="7">
    <source>
        <dbReference type="Proteomes" id="UP000568664"/>
    </source>
</evidence>
<proteinExistence type="predicted"/>
<evidence type="ECO:0000256" key="2">
    <source>
        <dbReference type="ARBA" id="ARBA00023125"/>
    </source>
</evidence>
<dbReference type="AlphaFoldDB" id="A0A7Y0Q524"/>